<keyword evidence="6" id="KW-1185">Reference proteome</keyword>
<evidence type="ECO:0000256" key="1">
    <source>
        <dbReference type="ARBA" id="ARBA00022801"/>
    </source>
</evidence>
<dbReference type="InterPro" id="IPR001995">
    <property type="entry name" value="Peptidase_A2_cat"/>
</dbReference>
<dbReference type="OrthoDB" id="10693025at2759"/>
<feature type="region of interest" description="Disordered" evidence="2">
    <location>
        <begin position="123"/>
        <end position="142"/>
    </location>
</feature>
<accession>A0A226DBD9</accession>
<keyword evidence="3" id="KW-0812">Transmembrane</keyword>
<sequence>MKPEGAASQSAPSSEKASRKNTHIQREPTTSTRELTRRYPAKDFYLLPKIKKKNETWCNWGVTGDDHLPAVQWDGCGTWYHYEKNGEGMQHCDYTEGEETEEWYCVTCREEHQIFGEFDSTQLDDRHDKDKHHHPDNVHDNADGGFENLTHTGYDDPSLAQIGSSDNLEANFTTTVVLNVTEEEQNYIPPKQIDVTFSAESISKIYNYDTEKFVQEKKARGDELAQRLRESGILCAFKNSRAPYYYATKKQDQSFAKKEGYCSCGMKFNLIFLSKPVQGFPVKAKFLLQQHYHGHISIITVTSALQSHQHLAKERFDCNGFEDLKQLDQHNKITHNPNGVIKGYIQDYNLDPKLFRVDLFDQQSLKLLADKIAKEHVTLGIDATGGILKPLSNAGRSAESSSQQNSKNQPRSARPRNSLLLYSFVAQTGSGNFVAADSILMRGQYGFWVLIFMSAMMAINLLIVIMINVKGGDNNRQNVNINRKAVRQHNKWTTPQTDGRRRRRTENKSHSGTIYHHPELFFVAEAWRQHDGSPQWPHSNCDITSLEIDKTIGFLETAQSRDSRWSSLVKVDNAEILFKLDPGADVTVIPLTLFRQKWKSRQLDHPTRSLNGPDGSSLNSVGSFMCELSHGKLKVNETVYVIRGLQRPLLGLRACEDLNLVRRVDLDNEDLNSKDELRRSRQKKDYDSHHRVQPKEDLQPEEVVWVKDLRTWGKVLENANAPRSLIVDTPRGKFRRNSLALTRAHTNDLPETPAPDLDCPSQFCPSSMDKIRRTHLNRLKIADLGIKLQRMMATTLRVLVVLSSLCNVSYVKSDSVMNMHLIYI</sequence>
<protein>
    <recommendedName>
        <fullName evidence="4">Peptidase A2 domain-containing protein</fullName>
    </recommendedName>
</protein>
<feature type="transmembrane region" description="Helical" evidence="3">
    <location>
        <begin position="445"/>
        <end position="467"/>
    </location>
</feature>
<keyword evidence="3" id="KW-0472">Membrane</keyword>
<comment type="caution">
    <text evidence="5">The sequence shown here is derived from an EMBL/GenBank/DDBJ whole genome shotgun (WGS) entry which is preliminary data.</text>
</comment>
<dbReference type="SUPFAM" id="SSF57903">
    <property type="entry name" value="FYVE/PHD zinc finger"/>
    <property type="match status" value="1"/>
</dbReference>
<reference evidence="5 6" key="1">
    <citation type="submission" date="2015-12" db="EMBL/GenBank/DDBJ databases">
        <title>The genome of Folsomia candida.</title>
        <authorList>
            <person name="Faddeeva A."/>
            <person name="Derks M.F."/>
            <person name="Anvar Y."/>
            <person name="Smit S."/>
            <person name="Van Straalen N."/>
            <person name="Roelofs D."/>
        </authorList>
    </citation>
    <scope>NUCLEOTIDE SEQUENCE [LARGE SCALE GENOMIC DNA]</scope>
    <source>
        <strain evidence="5 6">VU population</strain>
        <tissue evidence="5">Whole body</tissue>
    </source>
</reference>
<feature type="region of interest" description="Disordered" evidence="2">
    <location>
        <begin position="1"/>
        <end position="35"/>
    </location>
</feature>
<evidence type="ECO:0000313" key="5">
    <source>
        <dbReference type="EMBL" id="OXA42037.1"/>
    </source>
</evidence>
<proteinExistence type="predicted"/>
<dbReference type="Proteomes" id="UP000198287">
    <property type="component" value="Unassembled WGS sequence"/>
</dbReference>
<dbReference type="InterPro" id="IPR021109">
    <property type="entry name" value="Peptidase_aspartic_dom_sf"/>
</dbReference>
<name>A0A226DBD9_FOLCA</name>
<feature type="region of interest" description="Disordered" evidence="2">
    <location>
        <begin position="675"/>
        <end position="694"/>
    </location>
</feature>
<evidence type="ECO:0000313" key="6">
    <source>
        <dbReference type="Proteomes" id="UP000198287"/>
    </source>
</evidence>
<evidence type="ECO:0000256" key="3">
    <source>
        <dbReference type="SAM" id="Phobius"/>
    </source>
</evidence>
<evidence type="ECO:0000259" key="4">
    <source>
        <dbReference type="PROSITE" id="PS50175"/>
    </source>
</evidence>
<dbReference type="GO" id="GO:0006508">
    <property type="term" value="P:proteolysis"/>
    <property type="evidence" value="ECO:0007669"/>
    <property type="project" value="InterPro"/>
</dbReference>
<dbReference type="AlphaFoldDB" id="A0A226DBD9"/>
<keyword evidence="3" id="KW-1133">Transmembrane helix</keyword>
<feature type="region of interest" description="Disordered" evidence="2">
    <location>
        <begin position="392"/>
        <end position="414"/>
    </location>
</feature>
<feature type="compositionally biased region" description="Polar residues" evidence="2">
    <location>
        <begin position="394"/>
        <end position="411"/>
    </location>
</feature>
<gene>
    <name evidence="5" type="ORF">Fcan01_23252</name>
</gene>
<feature type="domain" description="Peptidase A2" evidence="4">
    <location>
        <begin position="576"/>
        <end position="615"/>
    </location>
</feature>
<dbReference type="SUPFAM" id="SSF50630">
    <property type="entry name" value="Acid proteases"/>
    <property type="match status" value="1"/>
</dbReference>
<dbReference type="EMBL" id="LNIX01000027">
    <property type="protein sequence ID" value="OXA42037.1"/>
    <property type="molecule type" value="Genomic_DNA"/>
</dbReference>
<evidence type="ECO:0000256" key="2">
    <source>
        <dbReference type="SAM" id="MobiDB-lite"/>
    </source>
</evidence>
<dbReference type="GO" id="GO:0004190">
    <property type="term" value="F:aspartic-type endopeptidase activity"/>
    <property type="evidence" value="ECO:0007669"/>
    <property type="project" value="InterPro"/>
</dbReference>
<dbReference type="PROSITE" id="PS50175">
    <property type="entry name" value="ASP_PROT_RETROV"/>
    <property type="match status" value="1"/>
</dbReference>
<organism evidence="5 6">
    <name type="scientific">Folsomia candida</name>
    <name type="common">Springtail</name>
    <dbReference type="NCBI Taxonomy" id="158441"/>
    <lineage>
        <taxon>Eukaryota</taxon>
        <taxon>Metazoa</taxon>
        <taxon>Ecdysozoa</taxon>
        <taxon>Arthropoda</taxon>
        <taxon>Hexapoda</taxon>
        <taxon>Collembola</taxon>
        <taxon>Entomobryomorpha</taxon>
        <taxon>Isotomoidea</taxon>
        <taxon>Isotomidae</taxon>
        <taxon>Proisotominae</taxon>
        <taxon>Folsomia</taxon>
    </lineage>
</organism>
<dbReference type="InterPro" id="IPR011011">
    <property type="entry name" value="Znf_FYVE_PHD"/>
</dbReference>
<keyword evidence="1" id="KW-0378">Hydrolase</keyword>